<feature type="compositionally biased region" description="Polar residues" evidence="1">
    <location>
        <begin position="168"/>
        <end position="182"/>
    </location>
</feature>
<dbReference type="OrthoDB" id="3547721at2759"/>
<feature type="compositionally biased region" description="Polar residues" evidence="1">
    <location>
        <begin position="133"/>
        <end position="157"/>
    </location>
</feature>
<feature type="compositionally biased region" description="Polar residues" evidence="1">
    <location>
        <begin position="24"/>
        <end position="38"/>
    </location>
</feature>
<protein>
    <submittedName>
        <fullName evidence="2">Uncharacterized protein</fullName>
    </submittedName>
</protein>
<feature type="region of interest" description="Disordered" evidence="1">
    <location>
        <begin position="22"/>
        <end position="77"/>
    </location>
</feature>
<feature type="region of interest" description="Disordered" evidence="1">
    <location>
        <begin position="104"/>
        <end position="202"/>
    </location>
</feature>
<dbReference type="EMBL" id="PQXJ01000290">
    <property type="protein sequence ID" value="TGO53654.1"/>
    <property type="molecule type" value="Genomic_DNA"/>
</dbReference>
<accession>A0A4Z1HYB0</accession>
<name>A0A4Z1HYB0_9HELO</name>
<evidence type="ECO:0000256" key="1">
    <source>
        <dbReference type="SAM" id="MobiDB-lite"/>
    </source>
</evidence>
<keyword evidence="3" id="KW-1185">Reference proteome</keyword>
<gene>
    <name evidence="2" type="ORF">BOTNAR_0290g00160</name>
</gene>
<proteinExistence type="predicted"/>
<evidence type="ECO:0000313" key="2">
    <source>
        <dbReference type="EMBL" id="TGO53654.1"/>
    </source>
</evidence>
<comment type="caution">
    <text evidence="2">The sequence shown here is derived from an EMBL/GenBank/DDBJ whole genome shotgun (WGS) entry which is preliminary data.</text>
</comment>
<sequence>MSLNDYSLTHGGRGYGRFVEYGQPQRQSYSDGQPQTYQYGPERSTTKLPPLNPTDSITSSPRTANSNRIPPISSFLGSAAQPSYLSTQTSNTMSLRSPADFNIPAARSHFGTTSQSQHYPTSESRSREASYPLSDTQRVQESGSRKYQSSAPSQRSNTKYRDNEHTNSMHNFPAGITTSMQFSPPPSHMRKKSSLGEDTRPKKDRDLTALLTALVRTHQCHPNSNCQAIPNAFVITQVIQDNSHATEEMPPDFDMECRLPGC</sequence>
<dbReference type="Proteomes" id="UP000297452">
    <property type="component" value="Unassembled WGS sequence"/>
</dbReference>
<evidence type="ECO:0000313" key="3">
    <source>
        <dbReference type="Proteomes" id="UP000297452"/>
    </source>
</evidence>
<reference evidence="2 3" key="1">
    <citation type="submission" date="2017-12" db="EMBL/GenBank/DDBJ databases">
        <title>Comparative genomics of Botrytis spp.</title>
        <authorList>
            <person name="Valero-Jimenez C.A."/>
            <person name="Tapia P."/>
            <person name="Veloso J."/>
            <person name="Silva-Moreno E."/>
            <person name="Staats M."/>
            <person name="Valdes J.H."/>
            <person name="Van Kan J.A.L."/>
        </authorList>
    </citation>
    <scope>NUCLEOTIDE SEQUENCE [LARGE SCALE GENOMIC DNA]</scope>
    <source>
        <strain evidence="2 3">MUCL2120</strain>
    </source>
</reference>
<organism evidence="2 3">
    <name type="scientific">Botryotinia narcissicola</name>
    <dbReference type="NCBI Taxonomy" id="278944"/>
    <lineage>
        <taxon>Eukaryota</taxon>
        <taxon>Fungi</taxon>
        <taxon>Dikarya</taxon>
        <taxon>Ascomycota</taxon>
        <taxon>Pezizomycotina</taxon>
        <taxon>Leotiomycetes</taxon>
        <taxon>Helotiales</taxon>
        <taxon>Sclerotiniaceae</taxon>
        <taxon>Botryotinia</taxon>
    </lineage>
</organism>
<dbReference type="AlphaFoldDB" id="A0A4Z1HYB0"/>
<feature type="compositionally biased region" description="Polar residues" evidence="1">
    <location>
        <begin position="53"/>
        <end position="68"/>
    </location>
</feature>
<feature type="compositionally biased region" description="Polar residues" evidence="1">
    <location>
        <begin position="110"/>
        <end position="123"/>
    </location>
</feature>